<sequence length="929" mass="103229">MESFVLSWGLLVHNVQGQPDTFSSPNGSSNIDATLGTRGVRIDGWTVHADLSASDHRLITFVIHLGSASSSGQLHQARSSEQGMEPIRFRDRGVDWDRFRSDLTLRVGRITFNAPAQAICSAFTSAVVTSAEKCLGVVKPKRHGGYEWWSGELDGLRRQHNKFRREWQQARRAGGLCEEIARKRFHLARTRYRKAMRNAETEHYRRISDSGNEDPWGMAYRLASGRVRPPSGVVNGMKLSQGFATNMEEAMSGVLAIMYPDDDVAVDSPYHSRVRLAAAFAPSGKDVDIVDRSALDRIVKSLPNKCPGLDGITARIAKVVWNVAASEMMYIYSKCVREGVFPDVWKIGRLVVIPKGNGRPLTDPKAYRPVTLLSVLGKILERLICECTPGLYGRISPNQHGFMHGKSTVTALSRVLDVVRETNHKYVQAILLDISGAFDNAWWPMVLVKFKQGGCPRNVYRLLCSYFTGRRVGMFANNVSVWKNSTMGCPQGSVLGPTLWNILVDDLLRMAVPPGVELVAYADDVTVLIEANSRADIEWKAATTLQLALEWGQRNRLSFSSSKTQSITLKGRFQRPPVIRLGGDSVKAVGVAKLLGVVLDERGTFAEHAQDIGDRGARCFGKMARVSASNWGIRYPALRLLYYGTFVATITYAAAVWYGRSLAFVVASRLLRAQRSALVLLTKAYRTTSTPALAVLGGVLPADLEVYRAGKIQATKRETAKGEVNDLKRRVHSEVVDKWQERWEVEERGRDLQRFFPCVRGRLRAAWVAPDYFTSQLLAGHGAFNGRLRDLGLKEVGTCPCGLAEEYRDHVLWECGLYDREREEMLDRVVTGGPGPVYFADLVASEANYAAFSRFARAWHRARSEIDAEEKGLRRALHEQYTTGRDADVERSTPTTSRSLVLSAAPRGGNAPRAALSRERENAHGTEIA</sequence>
<name>A0A9P0XGV6_PIEBR</name>
<dbReference type="SUPFAM" id="SSF56219">
    <property type="entry name" value="DNase I-like"/>
    <property type="match status" value="1"/>
</dbReference>
<proteinExistence type="predicted"/>
<feature type="region of interest" description="Disordered" evidence="1">
    <location>
        <begin position="879"/>
        <end position="929"/>
    </location>
</feature>
<gene>
    <name evidence="4" type="ORF">PIBRA_LOCUS11828</name>
</gene>
<evidence type="ECO:0000313" key="5">
    <source>
        <dbReference type="Proteomes" id="UP001152562"/>
    </source>
</evidence>
<keyword evidence="2" id="KW-0732">Signal</keyword>
<keyword evidence="5" id="KW-1185">Reference proteome</keyword>
<dbReference type="Proteomes" id="UP001152562">
    <property type="component" value="Unassembled WGS sequence"/>
</dbReference>
<protein>
    <recommendedName>
        <fullName evidence="3">Reverse transcriptase domain-containing protein</fullName>
    </recommendedName>
</protein>
<evidence type="ECO:0000313" key="4">
    <source>
        <dbReference type="EMBL" id="CAH4035810.1"/>
    </source>
</evidence>
<dbReference type="EMBL" id="CALOZG010000049">
    <property type="protein sequence ID" value="CAH4035810.1"/>
    <property type="molecule type" value="Genomic_DNA"/>
</dbReference>
<evidence type="ECO:0000256" key="1">
    <source>
        <dbReference type="SAM" id="MobiDB-lite"/>
    </source>
</evidence>
<reference evidence="4" key="1">
    <citation type="submission" date="2022-05" db="EMBL/GenBank/DDBJ databases">
        <authorList>
            <person name="Okamura Y."/>
        </authorList>
    </citation>
    <scope>NUCLEOTIDE SEQUENCE</scope>
</reference>
<dbReference type="SUPFAM" id="SSF56672">
    <property type="entry name" value="DNA/RNA polymerases"/>
    <property type="match status" value="1"/>
</dbReference>
<feature type="domain" description="Reverse transcriptase" evidence="3">
    <location>
        <begin position="334"/>
        <end position="599"/>
    </location>
</feature>
<feature type="compositionally biased region" description="Low complexity" evidence="1">
    <location>
        <begin position="904"/>
        <end position="915"/>
    </location>
</feature>
<dbReference type="Gene3D" id="3.60.10.10">
    <property type="entry name" value="Endonuclease/exonuclease/phosphatase"/>
    <property type="match status" value="1"/>
</dbReference>
<dbReference type="GO" id="GO:0071897">
    <property type="term" value="P:DNA biosynthetic process"/>
    <property type="evidence" value="ECO:0007669"/>
    <property type="project" value="UniProtKB-ARBA"/>
</dbReference>
<dbReference type="CDD" id="cd01650">
    <property type="entry name" value="RT_nLTR_like"/>
    <property type="match status" value="1"/>
</dbReference>
<organism evidence="4 5">
    <name type="scientific">Pieris brassicae</name>
    <name type="common">White butterfly</name>
    <name type="synonym">Large white butterfly</name>
    <dbReference type="NCBI Taxonomy" id="7116"/>
    <lineage>
        <taxon>Eukaryota</taxon>
        <taxon>Metazoa</taxon>
        <taxon>Ecdysozoa</taxon>
        <taxon>Arthropoda</taxon>
        <taxon>Hexapoda</taxon>
        <taxon>Insecta</taxon>
        <taxon>Pterygota</taxon>
        <taxon>Neoptera</taxon>
        <taxon>Endopterygota</taxon>
        <taxon>Lepidoptera</taxon>
        <taxon>Glossata</taxon>
        <taxon>Ditrysia</taxon>
        <taxon>Papilionoidea</taxon>
        <taxon>Pieridae</taxon>
        <taxon>Pierinae</taxon>
        <taxon>Pieris</taxon>
    </lineage>
</organism>
<accession>A0A9P0XGV6</accession>
<feature type="chain" id="PRO_5040323532" description="Reverse transcriptase domain-containing protein" evidence="2">
    <location>
        <begin position="18"/>
        <end position="929"/>
    </location>
</feature>
<evidence type="ECO:0000256" key="2">
    <source>
        <dbReference type="SAM" id="SignalP"/>
    </source>
</evidence>
<comment type="caution">
    <text evidence="4">The sequence shown here is derived from an EMBL/GenBank/DDBJ whole genome shotgun (WGS) entry which is preliminary data.</text>
</comment>
<dbReference type="InterPro" id="IPR000477">
    <property type="entry name" value="RT_dom"/>
</dbReference>
<dbReference type="Pfam" id="PF00078">
    <property type="entry name" value="RVT_1"/>
    <property type="match status" value="1"/>
</dbReference>
<dbReference type="InterPro" id="IPR043502">
    <property type="entry name" value="DNA/RNA_pol_sf"/>
</dbReference>
<dbReference type="InterPro" id="IPR036691">
    <property type="entry name" value="Endo/exonu/phosph_ase_sf"/>
</dbReference>
<evidence type="ECO:0000259" key="3">
    <source>
        <dbReference type="PROSITE" id="PS50878"/>
    </source>
</evidence>
<dbReference type="AlphaFoldDB" id="A0A9P0XGV6"/>
<dbReference type="PANTHER" id="PTHR19446">
    <property type="entry name" value="REVERSE TRANSCRIPTASES"/>
    <property type="match status" value="1"/>
</dbReference>
<feature type="compositionally biased region" description="Basic and acidic residues" evidence="1">
    <location>
        <begin position="916"/>
        <end position="929"/>
    </location>
</feature>
<feature type="signal peptide" evidence="2">
    <location>
        <begin position="1"/>
        <end position="17"/>
    </location>
</feature>
<dbReference type="PROSITE" id="PS50878">
    <property type="entry name" value="RT_POL"/>
    <property type="match status" value="1"/>
</dbReference>